<proteinExistence type="predicted"/>
<accession>A0ACC3CJ17</accession>
<sequence>MSVDDLRAVADGGAAGSSSAAVEGGLAPRPGRRSLWRLPRSGWRRLEPTHTALRAGLRRLGDTDLPPGVAYTPTVELRATFSVTPSRLAVLDAREALPELGLRDRAVHDAFRLRVLLLPPATSPLSRPPVVTASCWVRPSETLSAVRAKVLIVTRHWPRCRGFWAGFPGGGGGGGGDTTLGGAALPGWDAFDGATAGGAGGGAATAAGVGAVVTEMGRGGDGWVAVSDEATVAEVGLTAQHGCRLRP</sequence>
<protein>
    <submittedName>
        <fullName evidence="1">Uncharacterized protein</fullName>
    </submittedName>
</protein>
<organism evidence="1 2">
    <name type="scientific">Pyropia yezoensis</name>
    <name type="common">Susabi-nori</name>
    <name type="synonym">Porphyra yezoensis</name>
    <dbReference type="NCBI Taxonomy" id="2788"/>
    <lineage>
        <taxon>Eukaryota</taxon>
        <taxon>Rhodophyta</taxon>
        <taxon>Bangiophyceae</taxon>
        <taxon>Bangiales</taxon>
        <taxon>Bangiaceae</taxon>
        <taxon>Pyropia</taxon>
    </lineage>
</organism>
<evidence type="ECO:0000313" key="1">
    <source>
        <dbReference type="EMBL" id="KAK1869919.1"/>
    </source>
</evidence>
<dbReference type="Proteomes" id="UP000798662">
    <property type="component" value="Chromosome 3"/>
</dbReference>
<keyword evidence="2" id="KW-1185">Reference proteome</keyword>
<evidence type="ECO:0000313" key="2">
    <source>
        <dbReference type="Proteomes" id="UP000798662"/>
    </source>
</evidence>
<reference evidence="1" key="1">
    <citation type="submission" date="2019-11" db="EMBL/GenBank/DDBJ databases">
        <title>Nori genome reveals adaptations in red seaweeds to the harsh intertidal environment.</title>
        <authorList>
            <person name="Wang D."/>
            <person name="Mao Y."/>
        </authorList>
    </citation>
    <scope>NUCLEOTIDE SEQUENCE</scope>
    <source>
        <tissue evidence="1">Gametophyte</tissue>
    </source>
</reference>
<dbReference type="EMBL" id="CM020620">
    <property type="protein sequence ID" value="KAK1869919.1"/>
    <property type="molecule type" value="Genomic_DNA"/>
</dbReference>
<name>A0ACC3CJ17_PYRYE</name>
<comment type="caution">
    <text evidence="1">The sequence shown here is derived from an EMBL/GenBank/DDBJ whole genome shotgun (WGS) entry which is preliminary data.</text>
</comment>
<gene>
    <name evidence="1" type="ORF">I4F81_012384</name>
</gene>